<dbReference type="RefSeq" id="WP_170150937.1">
    <property type="nucleotide sequence ID" value="NZ_QXDC01000002.1"/>
</dbReference>
<comment type="caution">
    <text evidence="6">The sequence shown here is derived from an EMBL/GenBank/DDBJ whole genome shotgun (WGS) entry which is preliminary data.</text>
</comment>
<gene>
    <name evidence="6" type="ORF">DFR49_1238</name>
</gene>
<evidence type="ECO:0000313" key="7">
    <source>
        <dbReference type="Proteomes" id="UP000266568"/>
    </source>
</evidence>
<evidence type="ECO:0000259" key="5">
    <source>
        <dbReference type="SMART" id="SM00534"/>
    </source>
</evidence>
<accession>A0A397PCJ3</accession>
<dbReference type="Pfam" id="PF00488">
    <property type="entry name" value="MutS_V"/>
    <property type="match status" value="1"/>
</dbReference>
<dbReference type="PANTHER" id="PTHR11361">
    <property type="entry name" value="DNA MISMATCH REPAIR PROTEIN MUTS FAMILY MEMBER"/>
    <property type="match status" value="1"/>
</dbReference>
<feature type="domain" description="DNA mismatch repair proteins mutS family" evidence="5">
    <location>
        <begin position="340"/>
        <end position="520"/>
    </location>
</feature>
<dbReference type="PANTHER" id="PTHR11361:SF34">
    <property type="entry name" value="DNA MISMATCH REPAIR PROTEIN MSH1, MITOCHONDRIAL"/>
    <property type="match status" value="1"/>
</dbReference>
<feature type="region of interest" description="Disordered" evidence="4">
    <location>
        <begin position="1"/>
        <end position="25"/>
    </location>
</feature>
<organism evidence="6 7">
    <name type="scientific">Hephaestia caeni</name>
    <dbReference type="NCBI Taxonomy" id="645617"/>
    <lineage>
        <taxon>Bacteria</taxon>
        <taxon>Pseudomonadati</taxon>
        <taxon>Pseudomonadota</taxon>
        <taxon>Alphaproteobacteria</taxon>
        <taxon>Sphingomonadales</taxon>
        <taxon>Sphingomonadaceae</taxon>
        <taxon>Hephaestia</taxon>
    </lineage>
</organism>
<dbReference type="Gene3D" id="3.40.50.300">
    <property type="entry name" value="P-loop containing nucleotide triphosphate hydrolases"/>
    <property type="match status" value="1"/>
</dbReference>
<keyword evidence="7" id="KW-1185">Reference proteome</keyword>
<protein>
    <submittedName>
        <fullName evidence="6">MutS-like protein</fullName>
    </submittedName>
</protein>
<proteinExistence type="predicted"/>
<dbReference type="GO" id="GO:0005829">
    <property type="term" value="C:cytosol"/>
    <property type="evidence" value="ECO:0007669"/>
    <property type="project" value="TreeGrafter"/>
</dbReference>
<dbReference type="GO" id="GO:0006298">
    <property type="term" value="P:mismatch repair"/>
    <property type="evidence" value="ECO:0007669"/>
    <property type="project" value="InterPro"/>
</dbReference>
<name>A0A397PCJ3_9SPHN</name>
<keyword evidence="2" id="KW-0067">ATP-binding</keyword>
<keyword evidence="1" id="KW-0547">Nucleotide-binding</keyword>
<dbReference type="InterPro" id="IPR045076">
    <property type="entry name" value="MutS"/>
</dbReference>
<dbReference type="InterPro" id="IPR027417">
    <property type="entry name" value="P-loop_NTPase"/>
</dbReference>
<evidence type="ECO:0000313" key="6">
    <source>
        <dbReference type="EMBL" id="RIA46688.1"/>
    </source>
</evidence>
<evidence type="ECO:0000256" key="4">
    <source>
        <dbReference type="SAM" id="MobiDB-lite"/>
    </source>
</evidence>
<dbReference type="EMBL" id="QXDC01000002">
    <property type="protein sequence ID" value="RIA46688.1"/>
    <property type="molecule type" value="Genomic_DNA"/>
</dbReference>
<sequence length="522" mass="57722">MPLNPRDTPAQHASPSVSLLYADGPGSSGEGRPACLVDLNLDQIIAAATVGRETYELTPIFEAPLHDSDAVAYRQVVFRDFETPELKAAIEAFATAMRRSRANIERADKQRHSLERQRWRLGALLDYSRGAAALVADLERLRPQSEALTMLCRYGKDYVASAAFIAMRDRVEALGDRLAALRYTVLIQGLDVRVTPFAEEADYGSAIEEDFARFVQGDDEKFSFDHAQSENLNMIEERILDHVAHAFPDVFTELAAVTETYGNGFVDPVIERVDREAQFYLGWRALIDPIAKAGHDFCYPETTTDRAVFADDAFDLALAHALGTRGTALIHNDMRLGAGERIFIVSGPNQGGKTTFARMFGQLHFLAALGLPVPGRKAKLRLFDKIFTHFERRELSATANGKLQDELVRLHAILEAATGDSIIIMNELFASTTFRDASVLSRRVAAQLVERGVIGVWVSFLDGLSEVDPALVSVVSQVDPDDPAHRTFKVERRAADGLAYARAIAAKYRLTREQIEERLGAA</sequence>
<evidence type="ECO:0000256" key="3">
    <source>
        <dbReference type="ARBA" id="ARBA00023125"/>
    </source>
</evidence>
<keyword evidence="3" id="KW-0238">DNA-binding</keyword>
<dbReference type="GO" id="GO:0005524">
    <property type="term" value="F:ATP binding"/>
    <property type="evidence" value="ECO:0007669"/>
    <property type="project" value="UniProtKB-KW"/>
</dbReference>
<dbReference type="GO" id="GO:0140664">
    <property type="term" value="F:ATP-dependent DNA damage sensor activity"/>
    <property type="evidence" value="ECO:0007669"/>
    <property type="project" value="InterPro"/>
</dbReference>
<evidence type="ECO:0000256" key="1">
    <source>
        <dbReference type="ARBA" id="ARBA00022741"/>
    </source>
</evidence>
<dbReference type="AlphaFoldDB" id="A0A397PCJ3"/>
<evidence type="ECO:0000256" key="2">
    <source>
        <dbReference type="ARBA" id="ARBA00022840"/>
    </source>
</evidence>
<dbReference type="SUPFAM" id="SSF52540">
    <property type="entry name" value="P-loop containing nucleoside triphosphate hydrolases"/>
    <property type="match status" value="1"/>
</dbReference>
<dbReference type="SMART" id="SM00534">
    <property type="entry name" value="MUTSac"/>
    <property type="match status" value="1"/>
</dbReference>
<reference evidence="6 7" key="1">
    <citation type="submission" date="2018-08" db="EMBL/GenBank/DDBJ databases">
        <title>Genomic Encyclopedia of Type Strains, Phase IV (KMG-IV): sequencing the most valuable type-strain genomes for metagenomic binning, comparative biology and taxonomic classification.</title>
        <authorList>
            <person name="Goeker M."/>
        </authorList>
    </citation>
    <scope>NUCLEOTIDE SEQUENCE [LARGE SCALE GENOMIC DNA]</scope>
    <source>
        <strain evidence="6 7">DSM 25527</strain>
    </source>
</reference>
<dbReference type="GO" id="GO:0030983">
    <property type="term" value="F:mismatched DNA binding"/>
    <property type="evidence" value="ECO:0007669"/>
    <property type="project" value="InterPro"/>
</dbReference>
<dbReference type="InterPro" id="IPR000432">
    <property type="entry name" value="DNA_mismatch_repair_MutS_C"/>
</dbReference>
<dbReference type="Proteomes" id="UP000266568">
    <property type="component" value="Unassembled WGS sequence"/>
</dbReference>